<protein>
    <submittedName>
        <fullName evidence="1">Uncharacterized protein</fullName>
    </submittedName>
</protein>
<sequence length="454" mass="51448">MNVVESSGHASNPEEVLGDPSTCTEGVTVSESKEDDGQVKAKGKIRGADSDTYVVRQWKKFKAMPNFSETQLTDMLQFRNELSTSGLLKETLGRHSEILVKEFSKVSDYDRQIYKFILDNQSSNLLEAVKLFKVKPLDACCECVMEKLLEDPLLICEKTRNYFAEWLENRRYRVTGTTGYGLFTYCQGNHGPEDWKKKIVSFITPKDFTTGATEYGKKNEAPAREVFKQLNPNLEVIETGLIVCKELPWLSCTPDGVILNNGKPVSLLEIKCFVLGKTESIEAVVEGQIKKGCLRRRNNVVVLRERNRYYGQVQLGMALLNVNNCEFVIYSSFDKKIFVVDVAIDGLFLVKMLRRLKELYYCNILPEICSSLSDDPTFSLHADGKHLTVKSEFLHCPKPKPVIRPKLVNRPKFVKRPELVKNFKVATSPKKPKANLGQKLQSNVVTKSPSKIRV</sequence>
<evidence type="ECO:0000313" key="1">
    <source>
        <dbReference type="EMBL" id="KAJ8680764.1"/>
    </source>
</evidence>
<reference evidence="1" key="1">
    <citation type="submission" date="2023-04" db="EMBL/GenBank/DDBJ databases">
        <title>A chromosome-level genome assembly of the parasitoid wasp Eretmocerus hayati.</title>
        <authorList>
            <person name="Zhong Y."/>
            <person name="Liu S."/>
            <person name="Liu Y."/>
        </authorList>
    </citation>
    <scope>NUCLEOTIDE SEQUENCE</scope>
    <source>
        <strain evidence="1">ZJU_SS_LIU_2023</strain>
    </source>
</reference>
<organism evidence="1 2">
    <name type="scientific">Eretmocerus hayati</name>
    <dbReference type="NCBI Taxonomy" id="131215"/>
    <lineage>
        <taxon>Eukaryota</taxon>
        <taxon>Metazoa</taxon>
        <taxon>Ecdysozoa</taxon>
        <taxon>Arthropoda</taxon>
        <taxon>Hexapoda</taxon>
        <taxon>Insecta</taxon>
        <taxon>Pterygota</taxon>
        <taxon>Neoptera</taxon>
        <taxon>Endopterygota</taxon>
        <taxon>Hymenoptera</taxon>
        <taxon>Apocrita</taxon>
        <taxon>Proctotrupomorpha</taxon>
        <taxon>Chalcidoidea</taxon>
        <taxon>Aphelinidae</taxon>
        <taxon>Aphelininae</taxon>
        <taxon>Eretmocerus</taxon>
    </lineage>
</organism>
<gene>
    <name evidence="1" type="ORF">QAD02_016551</name>
</gene>
<name>A0ACC2PDW6_9HYME</name>
<accession>A0ACC2PDW6</accession>
<keyword evidence="2" id="KW-1185">Reference proteome</keyword>
<comment type="caution">
    <text evidence="1">The sequence shown here is derived from an EMBL/GenBank/DDBJ whole genome shotgun (WGS) entry which is preliminary data.</text>
</comment>
<proteinExistence type="predicted"/>
<evidence type="ECO:0000313" key="2">
    <source>
        <dbReference type="Proteomes" id="UP001239111"/>
    </source>
</evidence>
<dbReference type="Proteomes" id="UP001239111">
    <property type="component" value="Chromosome 2"/>
</dbReference>
<dbReference type="EMBL" id="CM056742">
    <property type="protein sequence ID" value="KAJ8680764.1"/>
    <property type="molecule type" value="Genomic_DNA"/>
</dbReference>